<organism evidence="1 2">
    <name type="scientific">Streptomyces ficellus</name>
    <dbReference type="NCBI Taxonomy" id="1977088"/>
    <lineage>
        <taxon>Bacteria</taxon>
        <taxon>Bacillati</taxon>
        <taxon>Actinomycetota</taxon>
        <taxon>Actinomycetes</taxon>
        <taxon>Kitasatosporales</taxon>
        <taxon>Streptomycetaceae</taxon>
        <taxon>Streptomyces</taxon>
    </lineage>
</organism>
<protein>
    <submittedName>
        <fullName evidence="1">Uncharacterized protein</fullName>
    </submittedName>
</protein>
<evidence type="ECO:0000313" key="2">
    <source>
        <dbReference type="Proteomes" id="UP000422572"/>
    </source>
</evidence>
<dbReference type="Proteomes" id="UP000422572">
    <property type="component" value="Chromosome"/>
</dbReference>
<dbReference type="AlphaFoldDB" id="A0A6I6F3B4"/>
<accession>A0A6I6F3B4</accession>
<proteinExistence type="predicted"/>
<dbReference type="OrthoDB" id="4244093at2"/>
<dbReference type="EMBL" id="CP034279">
    <property type="protein sequence ID" value="QGV77291.1"/>
    <property type="molecule type" value="Genomic_DNA"/>
</dbReference>
<reference evidence="1 2" key="1">
    <citation type="submission" date="2018-12" db="EMBL/GenBank/DDBJ databases">
        <title>Complete genome sequence of Streptomyces ficellus NRRL8067, the producer of ficellomycin, feldamycin and nojirimycin.</title>
        <authorList>
            <person name="Zhang H."/>
            <person name="Yue R."/>
            <person name="Liu Y."/>
            <person name="Li M."/>
            <person name="Mu H."/>
            <person name="Zhang J."/>
        </authorList>
    </citation>
    <scope>NUCLEOTIDE SEQUENCE [LARGE SCALE GENOMIC DNA]</scope>
    <source>
        <strain evidence="1 2">NRRL 8067</strain>
    </source>
</reference>
<dbReference type="KEGG" id="sfic:EIZ62_02745"/>
<evidence type="ECO:0000313" key="1">
    <source>
        <dbReference type="EMBL" id="QGV77291.1"/>
    </source>
</evidence>
<gene>
    <name evidence="1" type="ORF">EIZ62_02745</name>
</gene>
<name>A0A6I6F3B4_9ACTN</name>
<dbReference type="RefSeq" id="WP_156691112.1">
    <property type="nucleotide sequence ID" value="NZ_CP034279.1"/>
</dbReference>
<sequence>MTYVLHYEVDVTVVAARPWGLEVEAENGARGFVDNTKSPAWPSGDQQALVGTVLHAVVIDDRRDPVRLSTLDTDMQIARDKRNHSS</sequence>
<keyword evidence="2" id="KW-1185">Reference proteome</keyword>